<reference evidence="1 2" key="1">
    <citation type="journal article" date="2013" name="Genome Announc.">
        <title>Draft Genome Sequence of Bacillus thuringiensis var. thuringiensis Strain T01-328, a Brazilian Isolate That Produces a Soluble Pesticide Protein, Cry1Ia.</title>
        <authorList>
            <person name="Varani A.M."/>
            <person name="Lemos M.V."/>
            <person name="Fernandes C.C."/>
            <person name="Lemos E.G."/>
            <person name="Alves E.C."/>
            <person name="Desiderio J.A."/>
        </authorList>
    </citation>
    <scope>NUCLEOTIDE SEQUENCE [LARGE SCALE GENOMIC DNA]</scope>
    <source>
        <strain evidence="1 2">T01-328</strain>
    </source>
</reference>
<dbReference type="AlphaFoldDB" id="A0AAN4KQZ9"/>
<comment type="caution">
    <text evidence="1">The sequence shown here is derived from an EMBL/GenBank/DDBJ whole genome shotgun (WGS) entry which is preliminary data.</text>
</comment>
<dbReference type="EMBL" id="ARXZ02000004">
    <property type="protein sequence ID" value="ERI01163.1"/>
    <property type="molecule type" value="Genomic_DNA"/>
</dbReference>
<gene>
    <name evidence="1" type="ORF">BTCBT_002718</name>
</gene>
<organism evidence="1 2">
    <name type="scientific">Bacillus thuringiensis T01-328</name>
    <dbReference type="NCBI Taxonomy" id="1324966"/>
    <lineage>
        <taxon>Bacteria</taxon>
        <taxon>Bacillati</taxon>
        <taxon>Bacillota</taxon>
        <taxon>Bacilli</taxon>
        <taxon>Bacillales</taxon>
        <taxon>Bacillaceae</taxon>
        <taxon>Bacillus</taxon>
        <taxon>Bacillus cereus group</taxon>
    </lineage>
</organism>
<protein>
    <submittedName>
        <fullName evidence="1">Uncharacterized protein</fullName>
    </submittedName>
</protein>
<name>A0AAN4KQZ9_BACTU</name>
<dbReference type="Proteomes" id="UP000013487">
    <property type="component" value="Unassembled WGS sequence"/>
</dbReference>
<proteinExistence type="predicted"/>
<sequence length="97" mass="11623">MDSRKDYQFTENEFFFLSKVKQHPVLSLLLKEKPQVLIQILEKSVQEEIFDKLPGFNYPDYIQKEKLEVMDVPMAKYTRELIEKQEKAIDKLKDGNR</sequence>
<evidence type="ECO:0000313" key="1">
    <source>
        <dbReference type="EMBL" id="ERI01163.1"/>
    </source>
</evidence>
<evidence type="ECO:0000313" key="2">
    <source>
        <dbReference type="Proteomes" id="UP000013487"/>
    </source>
</evidence>
<accession>A0AAN4KQZ9</accession>
<dbReference type="RefSeq" id="WP_000378335.1">
    <property type="nucleotide sequence ID" value="NZ_ARXZ02000004.1"/>
</dbReference>